<dbReference type="EMBL" id="UHIP01000002">
    <property type="protein sequence ID" value="SUQ26288.1"/>
    <property type="molecule type" value="Genomic_DNA"/>
</dbReference>
<dbReference type="SUPFAM" id="SSF81301">
    <property type="entry name" value="Nucleotidyltransferase"/>
    <property type="match status" value="1"/>
</dbReference>
<dbReference type="InterPro" id="IPR002934">
    <property type="entry name" value="Polymerase_NTP_transf_dom"/>
</dbReference>
<dbReference type="KEGG" id="vfl:AL536_05620"/>
<name>A0AAX2LVJ9_VIBFL</name>
<reference evidence="2" key="2">
    <citation type="submission" date="2018-01" db="EMBL/GenBank/DDBJ databases">
        <title>FDA dAtabase for Regulatory Grade micrObial Sequences (FDA-ARGOS): Supporting development and validation of Infectious Disease Dx tests.</title>
        <authorList>
            <person name="Hoffmann M."/>
            <person name="Allard M."/>
            <person name="Evans P."/>
            <person name="Brown E."/>
            <person name="Tallon L."/>
            <person name="Sadzewicz L."/>
            <person name="Sengamalay N."/>
            <person name="Ott S."/>
            <person name="Godinez A."/>
            <person name="Nagaraj S."/>
            <person name="Vyas G."/>
            <person name="Aluvathingal J."/>
            <person name="Nadendla S."/>
            <person name="Geyer C."/>
            <person name="Sichtig H."/>
        </authorList>
    </citation>
    <scope>NUCLEOTIDE SEQUENCE</scope>
    <source>
        <strain evidence="2">ATCC 33809</strain>
    </source>
</reference>
<keyword evidence="4" id="KW-1185">Reference proteome</keyword>
<accession>A0AAX2LVJ9</accession>
<evidence type="ECO:0000313" key="2">
    <source>
        <dbReference type="EMBL" id="AMF92939.1"/>
    </source>
</evidence>
<gene>
    <name evidence="2" type="ORF">AL536_05620</name>
    <name evidence="3" type="ORF">NCTC11327_03148</name>
</gene>
<dbReference type="InterPro" id="IPR043519">
    <property type="entry name" value="NT_sf"/>
</dbReference>
<dbReference type="AlphaFoldDB" id="A0AAX2LVJ9"/>
<sequence length="292" mass="33015">MQEKTQSGFHQSDGAAADTGLDEQGLILDTCSPDKIQREFLPVVDALLDNLNHAFPGEIHSVYLYGSVARGVAEIGRSDLDISLIFNHQIQASQRERLREISCEFPRRFSQISKLDLDPGCLEEVLHPREKYRWQFWLKHCCCCISGDDVAKTFEALKPSRNIALELNHDLAAFLSFSSEHVAGREVKVQNRVLAKKILRTAYYFNAEHHGSWYTDLAACARVAKLYYPQQTEQIDTAYTLARGRDCSPAAFEVLTSQLGTMLVKQMATMTRYSAQMDEDMNDEEKGDVTNP</sequence>
<dbReference type="Gene3D" id="3.30.460.10">
    <property type="entry name" value="Beta Polymerase, domain 2"/>
    <property type="match status" value="1"/>
</dbReference>
<evidence type="ECO:0000313" key="4">
    <source>
        <dbReference type="Proteomes" id="UP000057088"/>
    </source>
</evidence>
<protein>
    <submittedName>
        <fullName evidence="2 3">Nucleotidyltransferase</fullName>
    </submittedName>
</protein>
<proteinExistence type="predicted"/>
<dbReference type="CDD" id="cd05403">
    <property type="entry name" value="NT_KNTase_like"/>
    <property type="match status" value="1"/>
</dbReference>
<feature type="domain" description="Polymerase nucleotidyl transferase" evidence="1">
    <location>
        <begin position="48"/>
        <end position="100"/>
    </location>
</feature>
<dbReference type="Pfam" id="PF01909">
    <property type="entry name" value="NTP_transf_2"/>
    <property type="match status" value="1"/>
</dbReference>
<reference evidence="4" key="1">
    <citation type="submission" date="2015-12" db="EMBL/GenBank/DDBJ databases">
        <title>FDA dAtabase for Regulatory Grade micrObial Sequences (FDA-ARGOS): Supporting development and validation of Infectious Disease Dx tests.</title>
        <authorList>
            <person name="Hoffmann M."/>
            <person name="Allard M."/>
            <person name="Evans P."/>
            <person name="Brown E."/>
            <person name="Tallon L.J."/>
            <person name="Sadzewicz L."/>
            <person name="Sengamalay N."/>
            <person name="Ott S."/>
            <person name="Godinez A."/>
            <person name="Nagaraj S."/>
            <person name="Vyas G."/>
            <person name="Aluvathingal J."/>
            <person name="Nadendla S."/>
            <person name="Geyer C."/>
            <person name="Sichtig H."/>
        </authorList>
    </citation>
    <scope>NUCLEOTIDE SEQUENCE [LARGE SCALE GENOMIC DNA]</scope>
    <source>
        <strain evidence="4">ATCC 33809</strain>
    </source>
</reference>
<evidence type="ECO:0000259" key="1">
    <source>
        <dbReference type="Pfam" id="PF01909"/>
    </source>
</evidence>
<reference evidence="3 5" key="3">
    <citation type="submission" date="2018-06" db="EMBL/GenBank/DDBJ databases">
        <authorList>
            <consortium name="Pathogen Informatics"/>
            <person name="Doyle S."/>
        </authorList>
    </citation>
    <scope>NUCLEOTIDE SEQUENCE [LARGE SCALE GENOMIC DNA]</scope>
    <source>
        <strain evidence="3 5">NCTC11327</strain>
    </source>
</reference>
<evidence type="ECO:0000313" key="5">
    <source>
        <dbReference type="Proteomes" id="UP000254626"/>
    </source>
</evidence>
<dbReference type="Proteomes" id="UP000057088">
    <property type="component" value="Chromosome 1"/>
</dbReference>
<dbReference type="GeneID" id="29383509"/>
<dbReference type="RefSeq" id="WP_061055845.1">
    <property type="nucleotide sequence ID" value="NZ_CABLBX010000027.1"/>
</dbReference>
<organism evidence="3 5">
    <name type="scientific">Vibrio fluvialis</name>
    <dbReference type="NCBI Taxonomy" id="676"/>
    <lineage>
        <taxon>Bacteria</taxon>
        <taxon>Pseudomonadati</taxon>
        <taxon>Pseudomonadota</taxon>
        <taxon>Gammaproteobacteria</taxon>
        <taxon>Vibrionales</taxon>
        <taxon>Vibrionaceae</taxon>
        <taxon>Vibrio</taxon>
    </lineage>
</organism>
<dbReference type="EMBL" id="CP014034">
    <property type="protein sequence ID" value="AMF92939.1"/>
    <property type="molecule type" value="Genomic_DNA"/>
</dbReference>
<dbReference type="GO" id="GO:0016779">
    <property type="term" value="F:nucleotidyltransferase activity"/>
    <property type="evidence" value="ECO:0007669"/>
    <property type="project" value="InterPro"/>
</dbReference>
<evidence type="ECO:0000313" key="3">
    <source>
        <dbReference type="EMBL" id="SUQ26288.1"/>
    </source>
</evidence>
<dbReference type="Proteomes" id="UP000254626">
    <property type="component" value="Unassembled WGS sequence"/>
</dbReference>